<protein>
    <recommendedName>
        <fullName evidence="9">Cytochrome c oxidase assembly protein</fullName>
    </recommendedName>
</protein>
<feature type="transmembrane region" description="Helical" evidence="6">
    <location>
        <begin position="153"/>
        <end position="174"/>
    </location>
</feature>
<evidence type="ECO:0000256" key="4">
    <source>
        <dbReference type="ARBA" id="ARBA00022989"/>
    </source>
</evidence>
<gene>
    <name evidence="7" type="ORF">AUQ48_06015</name>
</gene>
<keyword evidence="4 6" id="KW-1133">Transmembrane helix</keyword>
<dbReference type="AlphaFoldDB" id="A0A2N4T0X9"/>
<name>A0A2N4T0X9_9MICC</name>
<evidence type="ECO:0000256" key="3">
    <source>
        <dbReference type="ARBA" id="ARBA00022692"/>
    </source>
</evidence>
<dbReference type="GO" id="GO:0005886">
    <property type="term" value="C:plasma membrane"/>
    <property type="evidence" value="ECO:0007669"/>
    <property type="project" value="UniProtKB-SubCell"/>
</dbReference>
<keyword evidence="3 6" id="KW-0812">Transmembrane</keyword>
<evidence type="ECO:0000313" key="8">
    <source>
        <dbReference type="Proteomes" id="UP000234632"/>
    </source>
</evidence>
<keyword evidence="2" id="KW-1003">Cell membrane</keyword>
<comment type="caution">
    <text evidence="7">The sequence shown here is derived from an EMBL/GenBank/DDBJ whole genome shotgun (WGS) entry which is preliminary data.</text>
</comment>
<sequence>MSHDHGMFGWALFGYLAALVLGLGAVVYAAGWWASRHRGRWPIHRTVLWYTGLFCAGAGLVGPIAEAARTSFSAHMVGHLLLGMVAPLCLVLSAPVTLALRALPVVHARALSRVLRTVLVRGLTHPMVAVVLNVGGLWALYTTDLYGLMHTSVWLYALVHAHVFLAGYLFTAAMVGIDPNPHRSSFALPTAALIGFLTAHSILAKWLYGHPPAGVDFADARIGAQIMYYGGDAVDVTLIVVFCAQWYTATRPRGIPLTDTHASR</sequence>
<evidence type="ECO:0000313" key="7">
    <source>
        <dbReference type="EMBL" id="PLC11869.1"/>
    </source>
</evidence>
<feature type="transmembrane region" description="Helical" evidence="6">
    <location>
        <begin position="118"/>
        <end position="141"/>
    </location>
</feature>
<dbReference type="InterPro" id="IPR019108">
    <property type="entry name" value="Caa3_assmbl_CtaG-rel"/>
</dbReference>
<evidence type="ECO:0000256" key="2">
    <source>
        <dbReference type="ARBA" id="ARBA00022475"/>
    </source>
</evidence>
<feature type="transmembrane region" description="Helical" evidence="6">
    <location>
        <begin position="12"/>
        <end position="35"/>
    </location>
</feature>
<dbReference type="RefSeq" id="WP_101851584.1">
    <property type="nucleotide sequence ID" value="NZ_LOMZ01000001.1"/>
</dbReference>
<feature type="transmembrane region" description="Helical" evidence="6">
    <location>
        <begin position="226"/>
        <end position="247"/>
    </location>
</feature>
<feature type="transmembrane region" description="Helical" evidence="6">
    <location>
        <begin position="85"/>
        <end position="106"/>
    </location>
</feature>
<feature type="transmembrane region" description="Helical" evidence="6">
    <location>
        <begin position="186"/>
        <end position="206"/>
    </location>
</feature>
<evidence type="ECO:0008006" key="9">
    <source>
        <dbReference type="Google" id="ProtNLM"/>
    </source>
</evidence>
<reference evidence="7 8" key="1">
    <citation type="submission" date="2015-12" db="EMBL/GenBank/DDBJ databases">
        <authorList>
            <person name="Shamseldin A."/>
            <person name="Moawad H."/>
            <person name="Abd El-Rahim W.M."/>
            <person name="Sadowsky M.J."/>
        </authorList>
    </citation>
    <scope>NUCLEOTIDE SEQUENCE [LARGE SCALE GENOMIC DNA]</scope>
    <source>
        <strain evidence="7 8">S43</strain>
    </source>
</reference>
<evidence type="ECO:0000256" key="6">
    <source>
        <dbReference type="SAM" id="Phobius"/>
    </source>
</evidence>
<accession>A0A2N4T0X9</accession>
<organism evidence="7 8">
    <name type="scientific">Kocuria flava</name>
    <dbReference type="NCBI Taxonomy" id="446860"/>
    <lineage>
        <taxon>Bacteria</taxon>
        <taxon>Bacillati</taxon>
        <taxon>Actinomycetota</taxon>
        <taxon>Actinomycetes</taxon>
        <taxon>Micrococcales</taxon>
        <taxon>Micrococcaceae</taxon>
        <taxon>Kocuria</taxon>
    </lineage>
</organism>
<dbReference type="EMBL" id="LOMZ01000001">
    <property type="protein sequence ID" value="PLC11869.1"/>
    <property type="molecule type" value="Genomic_DNA"/>
</dbReference>
<keyword evidence="5 6" id="KW-0472">Membrane</keyword>
<evidence type="ECO:0000256" key="5">
    <source>
        <dbReference type="ARBA" id="ARBA00023136"/>
    </source>
</evidence>
<comment type="subcellular location">
    <subcellularLocation>
        <location evidence="1">Cell membrane</location>
        <topology evidence="1">Multi-pass membrane protein</topology>
    </subcellularLocation>
</comment>
<dbReference type="Pfam" id="PF09678">
    <property type="entry name" value="Caa3_CtaG"/>
    <property type="match status" value="1"/>
</dbReference>
<feature type="transmembrane region" description="Helical" evidence="6">
    <location>
        <begin position="47"/>
        <end position="65"/>
    </location>
</feature>
<dbReference type="Proteomes" id="UP000234632">
    <property type="component" value="Unassembled WGS sequence"/>
</dbReference>
<evidence type="ECO:0000256" key="1">
    <source>
        <dbReference type="ARBA" id="ARBA00004651"/>
    </source>
</evidence>
<proteinExistence type="predicted"/>